<dbReference type="Pfam" id="PF25598">
    <property type="entry name" value="ARM_PUB"/>
    <property type="match status" value="1"/>
</dbReference>
<proteinExistence type="predicted"/>
<dbReference type="InterPro" id="IPR058678">
    <property type="entry name" value="ARM_PUB"/>
</dbReference>
<comment type="function">
    <text evidence="2">Functions as an E3 ubiquitin ligase.</text>
</comment>
<evidence type="ECO:0000313" key="5">
    <source>
        <dbReference type="Proteomes" id="UP001153555"/>
    </source>
</evidence>
<keyword evidence="5" id="KW-1185">Reference proteome</keyword>
<keyword evidence="2" id="KW-0808">Transferase</keyword>
<evidence type="ECO:0000313" key="4">
    <source>
        <dbReference type="EMBL" id="CAA0827045.1"/>
    </source>
</evidence>
<evidence type="ECO:0000256" key="1">
    <source>
        <dbReference type="ARBA" id="ARBA00022786"/>
    </source>
</evidence>
<dbReference type="EMBL" id="CACSLK010027697">
    <property type="protein sequence ID" value="CAA0827045.1"/>
    <property type="molecule type" value="Genomic_DNA"/>
</dbReference>
<dbReference type="SUPFAM" id="SSF48371">
    <property type="entry name" value="ARM repeat"/>
    <property type="match status" value="1"/>
</dbReference>
<dbReference type="GO" id="GO:0016567">
    <property type="term" value="P:protein ubiquitination"/>
    <property type="evidence" value="ECO:0007669"/>
    <property type="project" value="UniProtKB-UniRule"/>
</dbReference>
<dbReference type="Proteomes" id="UP001153555">
    <property type="component" value="Unassembled WGS sequence"/>
</dbReference>
<accession>A0A9N7NAU4</accession>
<dbReference type="InterPro" id="IPR016024">
    <property type="entry name" value="ARM-type_fold"/>
</dbReference>
<gene>
    <name evidence="4" type="ORF">SHERM_22741</name>
</gene>
<dbReference type="AlphaFoldDB" id="A0A9N7NAU4"/>
<comment type="caution">
    <text evidence="4">The sequence shown here is derived from an EMBL/GenBank/DDBJ whole genome shotgun (WGS) entry which is preliminary data.</text>
</comment>
<comment type="pathway">
    <text evidence="2">Protein modification; protein ubiquitination.</text>
</comment>
<comment type="catalytic activity">
    <reaction evidence="2">
        <text>S-ubiquitinyl-[E2 ubiquitin-conjugating enzyme]-L-cysteine + [acceptor protein]-L-lysine = [E2 ubiquitin-conjugating enzyme]-L-cysteine + N(6)-ubiquitinyl-[acceptor protein]-L-lysine.</text>
        <dbReference type="EC" id="2.3.2.27"/>
    </reaction>
</comment>
<dbReference type="OrthoDB" id="10064100at2759"/>
<evidence type="ECO:0000259" key="3">
    <source>
        <dbReference type="Pfam" id="PF25598"/>
    </source>
</evidence>
<evidence type="ECO:0000256" key="2">
    <source>
        <dbReference type="RuleBase" id="RU369093"/>
    </source>
</evidence>
<dbReference type="InterPro" id="IPR045185">
    <property type="entry name" value="PUB22/23/24-like"/>
</dbReference>
<name>A0A9N7NAU4_STRHE</name>
<dbReference type="PANTHER" id="PTHR22849:SF61">
    <property type="entry name" value="U-BOX DOMAIN-CONTAINING PROTEIN 21"/>
    <property type="match status" value="1"/>
</dbReference>
<dbReference type="GO" id="GO:0061630">
    <property type="term" value="F:ubiquitin protein ligase activity"/>
    <property type="evidence" value="ECO:0007669"/>
    <property type="project" value="UniProtKB-UniRule"/>
</dbReference>
<feature type="domain" description="U-box" evidence="3">
    <location>
        <begin position="12"/>
        <end position="151"/>
    </location>
</feature>
<reference evidence="4" key="1">
    <citation type="submission" date="2019-12" db="EMBL/GenBank/DDBJ databases">
        <authorList>
            <person name="Scholes J."/>
        </authorList>
    </citation>
    <scope>NUCLEOTIDE SEQUENCE</scope>
</reference>
<dbReference type="EC" id="2.3.2.27" evidence="2"/>
<dbReference type="PANTHER" id="PTHR22849">
    <property type="entry name" value="WDSAM1 PROTEIN"/>
    <property type="match status" value="1"/>
</dbReference>
<organism evidence="4 5">
    <name type="scientific">Striga hermonthica</name>
    <name type="common">Purple witchweed</name>
    <name type="synonym">Buchnera hermonthica</name>
    <dbReference type="NCBI Taxonomy" id="68872"/>
    <lineage>
        <taxon>Eukaryota</taxon>
        <taxon>Viridiplantae</taxon>
        <taxon>Streptophyta</taxon>
        <taxon>Embryophyta</taxon>
        <taxon>Tracheophyta</taxon>
        <taxon>Spermatophyta</taxon>
        <taxon>Magnoliopsida</taxon>
        <taxon>eudicotyledons</taxon>
        <taxon>Gunneridae</taxon>
        <taxon>Pentapetalae</taxon>
        <taxon>asterids</taxon>
        <taxon>lamiids</taxon>
        <taxon>Lamiales</taxon>
        <taxon>Orobanchaceae</taxon>
        <taxon>Buchnereae</taxon>
        <taxon>Striga</taxon>
    </lineage>
</organism>
<keyword evidence="1 2" id="KW-0833">Ubl conjugation pathway</keyword>
<protein>
    <recommendedName>
        <fullName evidence="2 3">U-box domain-containing protein</fullName>
        <ecNumber evidence="2">2.3.2.27</ecNumber>
    </recommendedName>
    <alternativeName>
        <fullName evidence="2">RING-type E3 ubiquitin transferase PUB</fullName>
    </alternativeName>
</protein>
<sequence>MLMWSHGRREREKASGFVGMGLVPLLLDIIVEGNKGICEKALGVLDVVCDSEEGKESARSDALTVPLVVKKILRVSELGTEFSVSILWKVVVGGNEGRVVEALELGAFQKLLVVLQVGCGEGTKDKVTELLKLMNAYRDKLDCFDSSMGFKFKQIKRP</sequence>